<dbReference type="PROSITE" id="PS51186">
    <property type="entry name" value="GNAT"/>
    <property type="match status" value="1"/>
</dbReference>
<evidence type="ECO:0000313" key="3">
    <source>
        <dbReference type="Proteomes" id="UP001212498"/>
    </source>
</evidence>
<dbReference type="RefSeq" id="WP_271277779.1">
    <property type="nucleotide sequence ID" value="NZ_BAABFD010000014.1"/>
</dbReference>
<keyword evidence="3" id="KW-1185">Reference proteome</keyword>
<proteinExistence type="predicted"/>
<evidence type="ECO:0000259" key="1">
    <source>
        <dbReference type="PROSITE" id="PS51186"/>
    </source>
</evidence>
<organism evidence="2 3">
    <name type="scientific">Nonomuraea ferruginea</name>
    <dbReference type="NCBI Taxonomy" id="46174"/>
    <lineage>
        <taxon>Bacteria</taxon>
        <taxon>Bacillati</taxon>
        <taxon>Actinomycetota</taxon>
        <taxon>Actinomycetes</taxon>
        <taxon>Streptosporangiales</taxon>
        <taxon>Streptosporangiaceae</taxon>
        <taxon>Nonomuraea</taxon>
    </lineage>
</organism>
<gene>
    <name evidence="2" type="ORF">OUY24_23125</name>
</gene>
<dbReference type="CDD" id="cd04301">
    <property type="entry name" value="NAT_SF"/>
    <property type="match status" value="1"/>
</dbReference>
<name>A0ABT4T1Z7_9ACTN</name>
<sequence length="326" mass="35400">MSGAVLIQRIESGDRATGLYETYVASMAGIPGPLWSRTRFGAYLLEGSPGSRAEAWAVVEDGRVVAGYALGLPRYDNTHLATLFTLAVHPERQRRGLGTALLDHAAGRARAGGRDLLIGGATLVGGPGSAFAAARGCSVAVTQARSVLDLGEAGWDGLARMMPESGGYLLERWTGPAGDDLLPALAAVLDGMNDAPRDAGVEAKRLPVDRIRATEERMRRDGEDCYSMLARRASDGAPAGITRIYLDAGRASRWGHQGDTTVLKEHRGHRLGLLLKLSNLFWLRESEPRIDRIVTWNATTNRHMLAINEAMGFEVLDEWYEWRLPL</sequence>
<feature type="domain" description="N-acetyltransferase" evidence="1">
    <location>
        <begin position="5"/>
        <end position="175"/>
    </location>
</feature>
<dbReference type="Gene3D" id="3.40.630.30">
    <property type="match status" value="1"/>
</dbReference>
<protein>
    <submittedName>
        <fullName evidence="2">GNAT family N-acetyltransferase</fullName>
    </submittedName>
</protein>
<dbReference type="InterPro" id="IPR000182">
    <property type="entry name" value="GNAT_dom"/>
</dbReference>
<dbReference type="Pfam" id="PF00583">
    <property type="entry name" value="Acetyltransf_1"/>
    <property type="match status" value="1"/>
</dbReference>
<dbReference type="InterPro" id="IPR016181">
    <property type="entry name" value="Acyl_CoA_acyltransferase"/>
</dbReference>
<comment type="caution">
    <text evidence="2">The sequence shown here is derived from an EMBL/GenBank/DDBJ whole genome shotgun (WGS) entry which is preliminary data.</text>
</comment>
<reference evidence="2 3" key="1">
    <citation type="submission" date="2022-11" db="EMBL/GenBank/DDBJ databases">
        <title>Nonomuraea corallina sp. nov., a new species of the genus Nonomuraea isolated from sea side sediment in Thai sea.</title>
        <authorList>
            <person name="Ngamcharungchit C."/>
            <person name="Matsumoto A."/>
            <person name="Suriyachadkun C."/>
            <person name="Panbangred W."/>
            <person name="Inahashi Y."/>
            <person name="Intra B."/>
        </authorList>
    </citation>
    <scope>NUCLEOTIDE SEQUENCE [LARGE SCALE GENOMIC DNA]</scope>
    <source>
        <strain evidence="2 3">DSM 43553</strain>
    </source>
</reference>
<accession>A0ABT4T1Z7</accession>
<dbReference type="Proteomes" id="UP001212498">
    <property type="component" value="Unassembled WGS sequence"/>
</dbReference>
<dbReference type="EMBL" id="JAPNUD010000069">
    <property type="protein sequence ID" value="MDA0643532.1"/>
    <property type="molecule type" value="Genomic_DNA"/>
</dbReference>
<evidence type="ECO:0000313" key="2">
    <source>
        <dbReference type="EMBL" id="MDA0643532.1"/>
    </source>
</evidence>
<dbReference type="SUPFAM" id="SSF55729">
    <property type="entry name" value="Acyl-CoA N-acyltransferases (Nat)"/>
    <property type="match status" value="2"/>
</dbReference>